<reference evidence="3" key="1">
    <citation type="submission" date="2023-01" db="EMBL/GenBank/DDBJ databases">
        <title>Genome assembly of the deep-sea coral Lophelia pertusa.</title>
        <authorList>
            <person name="Herrera S."/>
            <person name="Cordes E."/>
        </authorList>
    </citation>
    <scope>NUCLEOTIDE SEQUENCE</scope>
    <source>
        <strain evidence="3">USNM1676648</strain>
        <tissue evidence="3">Polyp</tissue>
    </source>
</reference>
<feature type="compositionally biased region" description="Low complexity" evidence="2">
    <location>
        <begin position="539"/>
        <end position="554"/>
    </location>
</feature>
<sequence length="737" mass="83192">MSEKCSELEDNLAGSGMENNELKEKLTELEHKLYKTQQEIEAISEQKIALEERTREQQDEIEREMASDREQKKIYENKLQAKTQEFEEGRTLLKLKENCLSKVEAELAETKESYKQLMQENLTKYEVERGNMIKEINGLRCLQEGKCKAKPKPKPKQDAKEGFLSGEQRAPNLKKNNKLNSELTRAKEQLVRLKAELTLSNVQTRHLGSQLSSLREDSTKLEAELSTAVRSSPKNSQQRRNSFSCYDETVRLEIELAEAKERIIDLQEKLLSIYKEKFALEEKIMSLEEQRNSDMQDAGHELVTLEDEQLRLKCRLKKWAQNTPDEQHVNAKTTTANKTIENNFHKELRDLSAENFALQEETNALKETIAELECDLTALKLKVSIKDTMQEATVDKKAVATLLVSVKQERAELQKALDDVLMEKDDLGEELADIKIKYARIQREYAMTSMIKDDLELEVLSLKKANLTRGLSNLTQSSEECRSEMSDSSIDDLMFCGNNEAVDASAETKKIGSPGGGRKRVNGVNNRKAVTVRNHRESCSSSSNGSADSSSKCCSPEKRIRKESILLYWSAGAPPSGPSREALGTSPPRFIITNDNQSTNDIPQHPAISYDLIRIDDVNDEALHADTDCTVSGLVRETPKGERENPEGMEHDGSTSACFDTDDKSTHIDTEDKSVMLLGDTVEVDEHWSSNKSISETDSTPTQSAEVLVKTAWSVKNLFRRQKSLPLPDHKLGALKQ</sequence>
<protein>
    <submittedName>
        <fullName evidence="3">Uncharacterized protein</fullName>
    </submittedName>
</protein>
<feature type="region of interest" description="Disordered" evidence="2">
    <location>
        <begin position="638"/>
        <end position="661"/>
    </location>
</feature>
<proteinExistence type="predicted"/>
<comment type="caution">
    <text evidence="3">The sequence shown here is derived from an EMBL/GenBank/DDBJ whole genome shotgun (WGS) entry which is preliminary data.</text>
</comment>
<gene>
    <name evidence="3" type="ORF">OS493_024450</name>
</gene>
<dbReference type="OrthoDB" id="5962160at2759"/>
<feature type="coiled-coil region" evidence="1">
    <location>
        <begin position="5"/>
        <end position="120"/>
    </location>
</feature>
<dbReference type="Proteomes" id="UP001163046">
    <property type="component" value="Unassembled WGS sequence"/>
</dbReference>
<feature type="compositionally biased region" description="Basic and acidic residues" evidence="2">
    <location>
        <begin position="638"/>
        <end position="653"/>
    </location>
</feature>
<evidence type="ECO:0000256" key="1">
    <source>
        <dbReference type="SAM" id="Coils"/>
    </source>
</evidence>
<name>A0A9X0CFC2_9CNID</name>
<dbReference type="AlphaFoldDB" id="A0A9X0CFC2"/>
<evidence type="ECO:0000313" key="4">
    <source>
        <dbReference type="Proteomes" id="UP001163046"/>
    </source>
</evidence>
<dbReference type="EMBL" id="MU827796">
    <property type="protein sequence ID" value="KAJ7328534.1"/>
    <property type="molecule type" value="Genomic_DNA"/>
</dbReference>
<feature type="coiled-coil region" evidence="1">
    <location>
        <begin position="176"/>
        <end position="203"/>
    </location>
</feature>
<organism evidence="3 4">
    <name type="scientific">Desmophyllum pertusum</name>
    <dbReference type="NCBI Taxonomy" id="174260"/>
    <lineage>
        <taxon>Eukaryota</taxon>
        <taxon>Metazoa</taxon>
        <taxon>Cnidaria</taxon>
        <taxon>Anthozoa</taxon>
        <taxon>Hexacorallia</taxon>
        <taxon>Scleractinia</taxon>
        <taxon>Caryophylliina</taxon>
        <taxon>Caryophylliidae</taxon>
        <taxon>Desmophyllum</taxon>
    </lineage>
</organism>
<evidence type="ECO:0000313" key="3">
    <source>
        <dbReference type="EMBL" id="KAJ7328534.1"/>
    </source>
</evidence>
<accession>A0A9X0CFC2</accession>
<keyword evidence="1" id="KW-0175">Coiled coil</keyword>
<evidence type="ECO:0000256" key="2">
    <source>
        <dbReference type="SAM" id="MobiDB-lite"/>
    </source>
</evidence>
<feature type="coiled-coil region" evidence="1">
    <location>
        <begin position="348"/>
        <end position="444"/>
    </location>
</feature>
<feature type="region of interest" description="Disordered" evidence="2">
    <location>
        <begin position="530"/>
        <end position="554"/>
    </location>
</feature>
<feature type="coiled-coil region" evidence="1">
    <location>
        <begin position="249"/>
        <end position="276"/>
    </location>
</feature>
<keyword evidence="4" id="KW-1185">Reference proteome</keyword>